<evidence type="ECO:0000313" key="2">
    <source>
        <dbReference type="Proteomes" id="UP000612349"/>
    </source>
</evidence>
<keyword evidence="2" id="KW-1185">Reference proteome</keyword>
<accession>A0A916YUZ9</accession>
<reference evidence="1" key="2">
    <citation type="submission" date="2020-09" db="EMBL/GenBank/DDBJ databases">
        <authorList>
            <person name="Sun Q."/>
            <person name="Zhou Y."/>
        </authorList>
    </citation>
    <scope>NUCLEOTIDE SEQUENCE</scope>
    <source>
        <strain evidence="1">CGMCC 1.15360</strain>
    </source>
</reference>
<dbReference type="AlphaFoldDB" id="A0A916YUZ9"/>
<name>A0A916YUZ9_9SPHN</name>
<dbReference type="EMBL" id="BMIP01000001">
    <property type="protein sequence ID" value="GGD61810.1"/>
    <property type="molecule type" value="Genomic_DNA"/>
</dbReference>
<proteinExistence type="predicted"/>
<organism evidence="1 2">
    <name type="scientific">Croceicoccus mobilis</name>
    <dbReference type="NCBI Taxonomy" id="1703339"/>
    <lineage>
        <taxon>Bacteria</taxon>
        <taxon>Pseudomonadati</taxon>
        <taxon>Pseudomonadota</taxon>
        <taxon>Alphaproteobacteria</taxon>
        <taxon>Sphingomonadales</taxon>
        <taxon>Erythrobacteraceae</taxon>
        <taxon>Croceicoccus</taxon>
    </lineage>
</organism>
<sequence>MSVEEVPPGALFYHLDAGPNVLCISGRFASEQGDDDPTLVIPLRYDSSPESVGVGIYANQFSGFALIVDDGLARLDPASTAREGMGSGIFASDGGLYFPVTRGRGFRMGFLNLETGEIRQHIPDLTGFEHWEIVDSNDPEKLIWSSKGQPDD</sequence>
<dbReference type="Proteomes" id="UP000612349">
    <property type="component" value="Unassembled WGS sequence"/>
</dbReference>
<protein>
    <submittedName>
        <fullName evidence="1">Uncharacterized protein</fullName>
    </submittedName>
</protein>
<gene>
    <name evidence="1" type="ORF">GCM10010990_09100</name>
</gene>
<comment type="caution">
    <text evidence="1">The sequence shown here is derived from an EMBL/GenBank/DDBJ whole genome shotgun (WGS) entry which is preliminary data.</text>
</comment>
<evidence type="ECO:0000313" key="1">
    <source>
        <dbReference type="EMBL" id="GGD61810.1"/>
    </source>
</evidence>
<reference evidence="1" key="1">
    <citation type="journal article" date="2014" name="Int. J. Syst. Evol. Microbiol.">
        <title>Complete genome sequence of Corynebacterium casei LMG S-19264T (=DSM 44701T), isolated from a smear-ripened cheese.</title>
        <authorList>
            <consortium name="US DOE Joint Genome Institute (JGI-PGF)"/>
            <person name="Walter F."/>
            <person name="Albersmeier A."/>
            <person name="Kalinowski J."/>
            <person name="Ruckert C."/>
        </authorList>
    </citation>
    <scope>NUCLEOTIDE SEQUENCE</scope>
    <source>
        <strain evidence="1">CGMCC 1.15360</strain>
    </source>
</reference>